<dbReference type="Pfam" id="PF19559">
    <property type="entry name" value="DUF6081"/>
    <property type="match status" value="1"/>
</dbReference>
<feature type="signal peptide" evidence="1">
    <location>
        <begin position="1"/>
        <end position="18"/>
    </location>
</feature>
<dbReference type="RefSeq" id="XP_014179076.1">
    <property type="nucleotide sequence ID" value="XM_014323601.1"/>
</dbReference>
<evidence type="ECO:0000256" key="1">
    <source>
        <dbReference type="SAM" id="SignalP"/>
    </source>
</evidence>
<reference evidence="2 3" key="1">
    <citation type="journal article" date="2012" name="Eukaryot. Cell">
        <title>Draft genome sequence of CBS 2479, the standard type strain of Trichosporon asahii.</title>
        <authorList>
            <person name="Yang R.Y."/>
            <person name="Li H.T."/>
            <person name="Zhu H."/>
            <person name="Zhou G.P."/>
            <person name="Wang M."/>
            <person name="Wang L."/>
        </authorList>
    </citation>
    <scope>NUCLEOTIDE SEQUENCE [LARGE SCALE GENOMIC DNA]</scope>
    <source>
        <strain evidence="3">ATCC 90039 / CBS 2479 / JCM 2466 / KCTC 7840 / NCYC 2677 / UAMH 7654</strain>
    </source>
</reference>
<dbReference type="HOGENOM" id="CLU_073065_0_0_1"/>
<evidence type="ECO:0000313" key="3">
    <source>
        <dbReference type="Proteomes" id="UP000002748"/>
    </source>
</evidence>
<evidence type="ECO:0000313" key="2">
    <source>
        <dbReference type="EMBL" id="EJT47913.1"/>
    </source>
</evidence>
<dbReference type="OrthoDB" id="2594567at2759"/>
<gene>
    <name evidence="2" type="ORF">A1Q1_03148</name>
</gene>
<keyword evidence="1" id="KW-0732">Signal</keyword>
<dbReference type="InterPro" id="IPR045727">
    <property type="entry name" value="DUF6081"/>
</dbReference>
<proteinExistence type="predicted"/>
<feature type="chain" id="PRO_5003784522" evidence="1">
    <location>
        <begin position="19"/>
        <end position="356"/>
    </location>
</feature>
<dbReference type="KEGG" id="tasa:A1Q1_03148"/>
<dbReference type="GeneID" id="25986661"/>
<protein>
    <submittedName>
        <fullName evidence="2">Uncharacterized protein</fullName>
    </submittedName>
</protein>
<dbReference type="AlphaFoldDB" id="J5QL37"/>
<sequence length="356" mass="39848">MRTSITTLALTLGALASAHPAHKDNSTFRLVYDDFSSGFDVGLPGSSSKWVYYADTTGQFVGNDGIETVGPEGLTVVSKGVNNVTGKPAFTHTAPPDRPDSDNLEHVKYMAFPNVQSSHGYPGWDVAKGHIFSCEGHFGAEMYGIDDGPFQEYVPWNNYAAFGSGSFVFGDFEAGWIFHLVLSNDRYYAAYERLAFSPDHEYASFTYLIPIAKREACNIARLRVEYDRDAQEVAWFIDGREKLRLGGLGWYKDEFKDWLAMDRGGKEEDKGDLNQLQCGFALISTLDAFLHKGKGKGKAFVRMNQTPGYCRDPRTHGPDIEFIDQISTPQNQIWGQGGKMTLRELIVESRPKRRHH</sequence>
<dbReference type="VEuPathDB" id="FungiDB:A1Q1_03148"/>
<dbReference type="Proteomes" id="UP000002748">
    <property type="component" value="Unassembled WGS sequence"/>
</dbReference>
<dbReference type="EMBL" id="ALBS01000223">
    <property type="protein sequence ID" value="EJT47913.1"/>
    <property type="molecule type" value="Genomic_DNA"/>
</dbReference>
<organism evidence="2 3">
    <name type="scientific">Trichosporon asahii var. asahii (strain ATCC 90039 / CBS 2479 / JCM 2466 / KCTC 7840 / NBRC 103889/ NCYC 2677 / UAMH 7654)</name>
    <name type="common">Yeast</name>
    <dbReference type="NCBI Taxonomy" id="1186058"/>
    <lineage>
        <taxon>Eukaryota</taxon>
        <taxon>Fungi</taxon>
        <taxon>Dikarya</taxon>
        <taxon>Basidiomycota</taxon>
        <taxon>Agaricomycotina</taxon>
        <taxon>Tremellomycetes</taxon>
        <taxon>Trichosporonales</taxon>
        <taxon>Trichosporonaceae</taxon>
        <taxon>Trichosporon</taxon>
    </lineage>
</organism>
<accession>J5QL37</accession>
<name>J5QL37_TRIAS</name>
<comment type="caution">
    <text evidence="2">The sequence shown here is derived from an EMBL/GenBank/DDBJ whole genome shotgun (WGS) entry which is preliminary data.</text>
</comment>